<dbReference type="SUPFAM" id="SSF81891">
    <property type="entry name" value="Poly A polymerase C-terminal region-like"/>
    <property type="match status" value="1"/>
</dbReference>
<gene>
    <name evidence="13" type="ORF">COV59_04335</name>
</gene>
<keyword evidence="4" id="KW-0548">Nucleotidyltransferase</keyword>
<evidence type="ECO:0000256" key="2">
    <source>
        <dbReference type="ARBA" id="ARBA00022679"/>
    </source>
</evidence>
<dbReference type="InterPro" id="IPR006674">
    <property type="entry name" value="HD_domain"/>
</dbReference>
<dbReference type="GO" id="GO:0042245">
    <property type="term" value="P:RNA repair"/>
    <property type="evidence" value="ECO:0007669"/>
    <property type="project" value="UniProtKB-KW"/>
</dbReference>
<keyword evidence="5" id="KW-0479">Metal-binding</keyword>
<evidence type="ECO:0000256" key="4">
    <source>
        <dbReference type="ARBA" id="ARBA00022695"/>
    </source>
</evidence>
<dbReference type="Pfam" id="PF01743">
    <property type="entry name" value="PolyA_pol"/>
    <property type="match status" value="1"/>
</dbReference>
<keyword evidence="8" id="KW-0067">ATP-binding</keyword>
<dbReference type="GO" id="GO:0003723">
    <property type="term" value="F:RNA binding"/>
    <property type="evidence" value="ECO:0007669"/>
    <property type="project" value="UniProtKB-KW"/>
</dbReference>
<evidence type="ECO:0000259" key="12">
    <source>
        <dbReference type="PROSITE" id="PS51831"/>
    </source>
</evidence>
<keyword evidence="2 11" id="KW-0808">Transferase</keyword>
<dbReference type="PANTHER" id="PTHR47545">
    <property type="entry name" value="MULTIFUNCTIONAL CCA PROTEIN"/>
    <property type="match status" value="1"/>
</dbReference>
<dbReference type="PROSITE" id="PS51831">
    <property type="entry name" value="HD"/>
    <property type="match status" value="1"/>
</dbReference>
<sequence>MTIQHIFQFVSKASQASATEVYVVGGFVRDELLGIPDKKDLDFVVLGSGIEFARKFDEMYVGESALVEFPDFDTARFVIMDEKREKSVFELEFAGARTEKYKDNSRKPEVMATSLEEDLKRRDFTVNAMARKVIASGLSSKIVDPFHGQQNLKNKTLQTPLDPDETFFEDPLRMLRAARFAAQLNFSLKEEVLLSIHKNRERIKIISQERIQEELMKLLATNVPSVGLQLLHGTKLLDEFLPEVAALAGVEEVKGYKHKENLSHTFAVVDNIATYSKKPLLRFAGLMHDIAKPETKKFDPSRGWTFDMHEHLGKKMTWEICKRLRMKKQDIQYVAELVRWHLQPIALMDEGVTDSAVRRLIVNLQEDLDDLLILCRADVTTGNQSKKKKRLTNYDRLEKRIAEVLEKDKLRAFQSPVRGEEIMEICGLKPGPTVGEIKEEIERAILDGEIPNEYEAAKEYFEKMKDRYIQKAKDWEFIDNKQ</sequence>
<dbReference type="InterPro" id="IPR050124">
    <property type="entry name" value="tRNA_CCA-adding_enzyme"/>
</dbReference>
<dbReference type="GO" id="GO:0016779">
    <property type="term" value="F:nucleotidyltransferase activity"/>
    <property type="evidence" value="ECO:0007669"/>
    <property type="project" value="UniProtKB-KW"/>
</dbReference>
<organism evidence="13 14">
    <name type="scientific">Candidatus Magasanikbacteria bacterium CG11_big_fil_rev_8_21_14_0_20_39_34</name>
    <dbReference type="NCBI Taxonomy" id="1974653"/>
    <lineage>
        <taxon>Bacteria</taxon>
        <taxon>Candidatus Magasanikiibacteriota</taxon>
    </lineage>
</organism>
<dbReference type="GO" id="GO:0046872">
    <property type="term" value="F:metal ion binding"/>
    <property type="evidence" value="ECO:0007669"/>
    <property type="project" value="UniProtKB-KW"/>
</dbReference>
<evidence type="ECO:0000313" key="14">
    <source>
        <dbReference type="Proteomes" id="UP000229600"/>
    </source>
</evidence>
<dbReference type="Gene3D" id="3.30.460.10">
    <property type="entry name" value="Beta Polymerase, domain 2"/>
    <property type="match status" value="1"/>
</dbReference>
<dbReference type="PANTHER" id="PTHR47545:SF1">
    <property type="entry name" value="MULTIFUNCTIONAL CCA PROTEIN"/>
    <property type="match status" value="1"/>
</dbReference>
<keyword evidence="10 11" id="KW-0694">RNA-binding</keyword>
<accession>A0A2H0N6Z8</accession>
<comment type="caution">
    <text evidence="13">The sequence shown here is derived from an EMBL/GenBank/DDBJ whole genome shotgun (WGS) entry which is preliminary data.</text>
</comment>
<evidence type="ECO:0000256" key="8">
    <source>
        <dbReference type="ARBA" id="ARBA00022840"/>
    </source>
</evidence>
<dbReference type="GO" id="GO:0008033">
    <property type="term" value="P:tRNA processing"/>
    <property type="evidence" value="ECO:0007669"/>
    <property type="project" value="UniProtKB-KW"/>
</dbReference>
<evidence type="ECO:0000256" key="3">
    <source>
        <dbReference type="ARBA" id="ARBA00022694"/>
    </source>
</evidence>
<name>A0A2H0N6Z8_9BACT</name>
<dbReference type="Pfam" id="PF01966">
    <property type="entry name" value="HD"/>
    <property type="match status" value="1"/>
</dbReference>
<dbReference type="Gene3D" id="1.10.246.80">
    <property type="match status" value="1"/>
</dbReference>
<evidence type="ECO:0000256" key="11">
    <source>
        <dbReference type="RuleBase" id="RU003953"/>
    </source>
</evidence>
<dbReference type="InterPro" id="IPR002646">
    <property type="entry name" value="PolA_pol_head_dom"/>
</dbReference>
<dbReference type="EMBL" id="PCWN01000008">
    <property type="protein sequence ID" value="PIR03866.1"/>
    <property type="molecule type" value="Genomic_DNA"/>
</dbReference>
<keyword evidence="9" id="KW-0460">Magnesium</keyword>
<feature type="domain" description="HD" evidence="12">
    <location>
        <begin position="261"/>
        <end position="371"/>
    </location>
</feature>
<comment type="similarity">
    <text evidence="11">Belongs to the tRNA nucleotidyltransferase/poly(A) polymerase family.</text>
</comment>
<evidence type="ECO:0000256" key="1">
    <source>
        <dbReference type="ARBA" id="ARBA00001946"/>
    </source>
</evidence>
<dbReference type="InterPro" id="IPR032828">
    <property type="entry name" value="PolyA_RNA-bd"/>
</dbReference>
<dbReference type="SUPFAM" id="SSF81301">
    <property type="entry name" value="Nucleotidyltransferase"/>
    <property type="match status" value="1"/>
</dbReference>
<keyword evidence="3" id="KW-0819">tRNA processing</keyword>
<keyword evidence="7" id="KW-0692">RNA repair</keyword>
<dbReference type="InterPro" id="IPR003607">
    <property type="entry name" value="HD/PDEase_dom"/>
</dbReference>
<proteinExistence type="inferred from homology"/>
<evidence type="ECO:0000256" key="10">
    <source>
        <dbReference type="ARBA" id="ARBA00022884"/>
    </source>
</evidence>
<comment type="cofactor">
    <cofactor evidence="1">
        <name>Mg(2+)</name>
        <dbReference type="ChEBI" id="CHEBI:18420"/>
    </cofactor>
</comment>
<dbReference type="GO" id="GO:0005524">
    <property type="term" value="F:ATP binding"/>
    <property type="evidence" value="ECO:0007669"/>
    <property type="project" value="UniProtKB-KW"/>
</dbReference>
<evidence type="ECO:0000256" key="6">
    <source>
        <dbReference type="ARBA" id="ARBA00022741"/>
    </source>
</evidence>
<protein>
    <submittedName>
        <fullName evidence="13">tRNA nucleotidyltransferase</fullName>
    </submittedName>
</protein>
<dbReference type="AlphaFoldDB" id="A0A2H0N6Z8"/>
<dbReference type="CDD" id="cd05398">
    <property type="entry name" value="NT_ClassII-CCAase"/>
    <property type="match status" value="1"/>
</dbReference>
<evidence type="ECO:0000313" key="13">
    <source>
        <dbReference type="EMBL" id="PIR03866.1"/>
    </source>
</evidence>
<dbReference type="InterPro" id="IPR043519">
    <property type="entry name" value="NT_sf"/>
</dbReference>
<keyword evidence="6" id="KW-0547">Nucleotide-binding</keyword>
<evidence type="ECO:0000256" key="5">
    <source>
        <dbReference type="ARBA" id="ARBA00022723"/>
    </source>
</evidence>
<dbReference type="Pfam" id="PF12627">
    <property type="entry name" value="PolyA_pol_RNAbd"/>
    <property type="match status" value="1"/>
</dbReference>
<evidence type="ECO:0000256" key="9">
    <source>
        <dbReference type="ARBA" id="ARBA00022842"/>
    </source>
</evidence>
<dbReference type="Proteomes" id="UP000229600">
    <property type="component" value="Unassembled WGS sequence"/>
</dbReference>
<dbReference type="Gene3D" id="1.10.3090.10">
    <property type="entry name" value="cca-adding enzyme, domain 2"/>
    <property type="match status" value="1"/>
</dbReference>
<dbReference type="CDD" id="cd00077">
    <property type="entry name" value="HDc"/>
    <property type="match status" value="1"/>
</dbReference>
<reference evidence="13 14" key="1">
    <citation type="submission" date="2017-09" db="EMBL/GenBank/DDBJ databases">
        <title>Depth-based differentiation of microbial function through sediment-hosted aquifers and enrichment of novel symbionts in the deep terrestrial subsurface.</title>
        <authorList>
            <person name="Probst A.J."/>
            <person name="Ladd B."/>
            <person name="Jarett J.K."/>
            <person name="Geller-Mcgrath D.E."/>
            <person name="Sieber C.M."/>
            <person name="Emerson J.B."/>
            <person name="Anantharaman K."/>
            <person name="Thomas B.C."/>
            <person name="Malmstrom R."/>
            <person name="Stieglmeier M."/>
            <person name="Klingl A."/>
            <person name="Woyke T."/>
            <person name="Ryan C.M."/>
            <person name="Banfield J.F."/>
        </authorList>
    </citation>
    <scope>NUCLEOTIDE SEQUENCE [LARGE SCALE GENOMIC DNA]</scope>
    <source>
        <strain evidence="13">CG11_big_fil_rev_8_21_14_0_20_39_34</strain>
    </source>
</reference>
<evidence type="ECO:0000256" key="7">
    <source>
        <dbReference type="ARBA" id="ARBA00022800"/>
    </source>
</evidence>